<dbReference type="InterPro" id="IPR000587">
    <property type="entry name" value="Creatinase_N"/>
</dbReference>
<gene>
    <name evidence="4" type="ORF">JAAARDRAFT_381202</name>
</gene>
<accession>A0A067QBJ0</accession>
<evidence type="ECO:0000256" key="1">
    <source>
        <dbReference type="ARBA" id="ARBA00022741"/>
    </source>
</evidence>
<name>A0A067QBJ0_9AGAM</name>
<dbReference type="Gene3D" id="1.10.510.10">
    <property type="entry name" value="Transferase(Phosphotransferase) domain 1"/>
    <property type="match status" value="1"/>
</dbReference>
<protein>
    <recommendedName>
        <fullName evidence="3">Protein kinase domain-containing protein</fullName>
    </recommendedName>
</protein>
<proteinExistence type="predicted"/>
<dbReference type="PROSITE" id="PS00109">
    <property type="entry name" value="PROTEIN_KINASE_TYR"/>
    <property type="match status" value="1"/>
</dbReference>
<feature type="domain" description="Protein kinase" evidence="3">
    <location>
        <begin position="468"/>
        <end position="745"/>
    </location>
</feature>
<dbReference type="PANTHER" id="PTHR44329">
    <property type="entry name" value="SERINE/THREONINE-PROTEIN KINASE TNNI3K-RELATED"/>
    <property type="match status" value="1"/>
</dbReference>
<dbReference type="HOGENOM" id="CLU_021982_0_0_1"/>
<dbReference type="EMBL" id="KL197710">
    <property type="protein sequence ID" value="KDQ63520.1"/>
    <property type="molecule type" value="Genomic_DNA"/>
</dbReference>
<organism evidence="4 5">
    <name type="scientific">Jaapia argillacea MUCL 33604</name>
    <dbReference type="NCBI Taxonomy" id="933084"/>
    <lineage>
        <taxon>Eukaryota</taxon>
        <taxon>Fungi</taxon>
        <taxon>Dikarya</taxon>
        <taxon>Basidiomycota</taxon>
        <taxon>Agaricomycotina</taxon>
        <taxon>Agaricomycetes</taxon>
        <taxon>Agaricomycetidae</taxon>
        <taxon>Jaapiales</taxon>
        <taxon>Jaapiaceae</taxon>
        <taxon>Jaapia</taxon>
    </lineage>
</organism>
<dbReference type="GO" id="GO:0005524">
    <property type="term" value="F:ATP binding"/>
    <property type="evidence" value="ECO:0007669"/>
    <property type="project" value="UniProtKB-KW"/>
</dbReference>
<dbReference type="PROSITE" id="PS50011">
    <property type="entry name" value="PROTEIN_KINASE_DOM"/>
    <property type="match status" value="1"/>
</dbReference>
<dbReference type="PANTHER" id="PTHR44329:SF298">
    <property type="entry name" value="MIXED LINEAGE KINASE DOMAIN-LIKE PROTEIN"/>
    <property type="match status" value="1"/>
</dbReference>
<dbReference type="InterPro" id="IPR011009">
    <property type="entry name" value="Kinase-like_dom_sf"/>
</dbReference>
<dbReference type="InterPro" id="IPR001245">
    <property type="entry name" value="Ser-Thr/Tyr_kinase_cat_dom"/>
</dbReference>
<dbReference type="Proteomes" id="UP000027265">
    <property type="component" value="Unassembled WGS sequence"/>
</dbReference>
<keyword evidence="1" id="KW-0547">Nucleotide-binding</keyword>
<dbReference type="STRING" id="933084.A0A067QBJ0"/>
<keyword evidence="2" id="KW-0067">ATP-binding</keyword>
<dbReference type="Pfam" id="PF07714">
    <property type="entry name" value="PK_Tyr_Ser-Thr"/>
    <property type="match status" value="1"/>
</dbReference>
<evidence type="ECO:0000256" key="2">
    <source>
        <dbReference type="ARBA" id="ARBA00022840"/>
    </source>
</evidence>
<dbReference type="InterPro" id="IPR051681">
    <property type="entry name" value="Ser/Thr_Kinases-Pseudokinases"/>
</dbReference>
<dbReference type="GO" id="GO:0097527">
    <property type="term" value="P:necroptotic signaling pathway"/>
    <property type="evidence" value="ECO:0007669"/>
    <property type="project" value="TreeGrafter"/>
</dbReference>
<dbReference type="SUPFAM" id="SSF56112">
    <property type="entry name" value="Protein kinase-like (PK-like)"/>
    <property type="match status" value="1"/>
</dbReference>
<dbReference type="InterPro" id="IPR029149">
    <property type="entry name" value="Creatin/AminoP/Spt16_N"/>
</dbReference>
<dbReference type="GO" id="GO:0004672">
    <property type="term" value="F:protein kinase activity"/>
    <property type="evidence" value="ECO:0007669"/>
    <property type="project" value="InterPro"/>
</dbReference>
<dbReference type="Pfam" id="PF01321">
    <property type="entry name" value="Creatinase_N"/>
    <property type="match status" value="1"/>
</dbReference>
<dbReference type="InParanoid" id="A0A067QBJ0"/>
<dbReference type="AlphaFoldDB" id="A0A067QBJ0"/>
<evidence type="ECO:0000259" key="3">
    <source>
        <dbReference type="PROSITE" id="PS50011"/>
    </source>
</evidence>
<dbReference type="InterPro" id="IPR008266">
    <property type="entry name" value="Tyr_kinase_AS"/>
</dbReference>
<sequence length="747" mass="84783">MADKLTRLRVQMANQKPPLNYYVIPNQNAHGSKPHPECDRRLKWLSGYSGASGVAVVSQSTAHLFVAPQDYDLASQELSSEPWFVLSPVEPGSSYEQFWASWLTIRCDGNAVVGFDPRLLSHEQAESLNSLLSFKGSRVSLPKRNLVDLVWDDKPERSGEASDICPPRQVFNPLVRLERVRDWITSQSGHAAALIISPSSIAFLLYLTGTRMFSSYLFVEPDKCVLFHDFHTDDGLDQHFETMGVEQRRYSDVYIFLRERQNIRGKTLIPNDTSHAIMRLLTPEGCTVAPVFAEHLRMLEVGFEKSVLGWRDWCHLLYQAEPQLTSEVKRELSQNATFFERAQEASALTLRASLSGNRPRSPAEGNEDNSLPNAIHVMIISWLQDILYSTDACQHIYQLREKEAEGYMEALQSVLDWVRDVDKVRKLFPSVSEGDMRKLRRRATRLLTKLVRESNTFPPSLFIEGASRDGRDPCAGGNFANIFFGHYEGKAVALKDLRIFLTSEVSNRRRIQHLFCREAVLWRQFNHPSILPFLGMWSDPSEPNHYPFIVLPWMVNGNARDFTRKPEVTGPMVDSLLFDVARGLEYLHDLDVTHRDLCGKNILVDQDNRALLCDFGLTSLFTDPTSILYAASSSGHIEGTTRWMAPEVFTDAGLPISSPKFPSDIYSFGIVGWELYSGRTPYPELPTDPQVMFHVLSDRRPDFPAEKPLGRDMPLDLWNLLETCWVRDPTARPKAKDLVESMSAIVG</sequence>
<keyword evidence="5" id="KW-1185">Reference proteome</keyword>
<dbReference type="InterPro" id="IPR000719">
    <property type="entry name" value="Prot_kinase_dom"/>
</dbReference>
<evidence type="ECO:0000313" key="4">
    <source>
        <dbReference type="EMBL" id="KDQ63520.1"/>
    </source>
</evidence>
<dbReference type="Pfam" id="PF16189">
    <property type="entry name" value="Creatinase_N_2"/>
    <property type="match status" value="1"/>
</dbReference>
<evidence type="ECO:0000313" key="5">
    <source>
        <dbReference type="Proteomes" id="UP000027265"/>
    </source>
</evidence>
<dbReference type="OrthoDB" id="4062651at2759"/>
<reference evidence="5" key="1">
    <citation type="journal article" date="2014" name="Proc. Natl. Acad. Sci. U.S.A.">
        <title>Extensive sampling of basidiomycete genomes demonstrates inadequacy of the white-rot/brown-rot paradigm for wood decay fungi.</title>
        <authorList>
            <person name="Riley R."/>
            <person name="Salamov A.A."/>
            <person name="Brown D.W."/>
            <person name="Nagy L.G."/>
            <person name="Floudas D."/>
            <person name="Held B.W."/>
            <person name="Levasseur A."/>
            <person name="Lombard V."/>
            <person name="Morin E."/>
            <person name="Otillar R."/>
            <person name="Lindquist E.A."/>
            <person name="Sun H."/>
            <person name="LaButti K.M."/>
            <person name="Schmutz J."/>
            <person name="Jabbour D."/>
            <person name="Luo H."/>
            <person name="Baker S.E."/>
            <person name="Pisabarro A.G."/>
            <person name="Walton J.D."/>
            <person name="Blanchette R.A."/>
            <person name="Henrissat B."/>
            <person name="Martin F."/>
            <person name="Cullen D."/>
            <person name="Hibbett D.S."/>
            <person name="Grigoriev I.V."/>
        </authorList>
    </citation>
    <scope>NUCLEOTIDE SEQUENCE [LARGE SCALE GENOMIC DNA]</scope>
    <source>
        <strain evidence="5">MUCL 33604</strain>
    </source>
</reference>
<dbReference type="Gene3D" id="3.40.350.10">
    <property type="entry name" value="Creatinase/prolidase N-terminal domain"/>
    <property type="match status" value="2"/>
</dbReference>